<evidence type="ECO:0000313" key="3">
    <source>
        <dbReference type="Proteomes" id="UP001162131"/>
    </source>
</evidence>
<gene>
    <name evidence="2" type="ORF">BSTOLATCC_MIC47787</name>
</gene>
<protein>
    <submittedName>
        <fullName evidence="2">Uncharacterized protein</fullName>
    </submittedName>
</protein>
<proteinExistence type="predicted"/>
<organism evidence="2 3">
    <name type="scientific">Blepharisma stoltei</name>
    <dbReference type="NCBI Taxonomy" id="1481888"/>
    <lineage>
        <taxon>Eukaryota</taxon>
        <taxon>Sar</taxon>
        <taxon>Alveolata</taxon>
        <taxon>Ciliophora</taxon>
        <taxon>Postciliodesmatophora</taxon>
        <taxon>Heterotrichea</taxon>
        <taxon>Heterotrichida</taxon>
        <taxon>Blepharismidae</taxon>
        <taxon>Blepharisma</taxon>
    </lineage>
</organism>
<name>A0AAU9JT84_9CILI</name>
<dbReference type="Proteomes" id="UP001162131">
    <property type="component" value="Unassembled WGS sequence"/>
</dbReference>
<keyword evidence="3" id="KW-1185">Reference proteome</keyword>
<dbReference type="AlphaFoldDB" id="A0AAU9JT84"/>
<evidence type="ECO:0000313" key="2">
    <source>
        <dbReference type="EMBL" id="CAG9328948.1"/>
    </source>
</evidence>
<reference evidence="2" key="1">
    <citation type="submission" date="2021-09" db="EMBL/GenBank/DDBJ databases">
        <authorList>
            <consortium name="AG Swart"/>
            <person name="Singh M."/>
            <person name="Singh A."/>
            <person name="Seah K."/>
            <person name="Emmerich C."/>
        </authorList>
    </citation>
    <scope>NUCLEOTIDE SEQUENCE</scope>
    <source>
        <strain evidence="2">ATCC30299</strain>
    </source>
</reference>
<accession>A0AAU9JT84</accession>
<feature type="region of interest" description="Disordered" evidence="1">
    <location>
        <begin position="110"/>
        <end position="142"/>
    </location>
</feature>
<comment type="caution">
    <text evidence="2">The sequence shown here is derived from an EMBL/GenBank/DDBJ whole genome shotgun (WGS) entry which is preliminary data.</text>
</comment>
<sequence>MEKEDYLINDSVIRKTQGINVKVKPRMTIYKHVVIRRPSKEVPDLSAHSFYRTLENDEEEEETFVLDPNFNKNAIKEKLKANSQIIGGEFKLASRFKRDDASELRSKSIRDPLTGSPVIEEHTSAANSPEIEDFSNSSPPEPRDYKNIFITGKAKIPAEILVSKDKFGVKLIEENFNKLVYDFLLTIFTDCAFSVENLYCYYNPYDQIFNGLIMGENVPISKCCEASILLVLSQNSGGKLICTYRYCIVKNICNFILTDTLRSFLAELNRKFPKKSRPVRSLTLSFHYTQNRSYKKVNEKFPITNKQTSLPKTSKSSKTAYIGFKTLRAPKDSLPIRINPLQHILDRNKCFMNSTEL</sequence>
<dbReference type="EMBL" id="CAJZBQ010000047">
    <property type="protein sequence ID" value="CAG9328948.1"/>
    <property type="molecule type" value="Genomic_DNA"/>
</dbReference>
<evidence type="ECO:0000256" key="1">
    <source>
        <dbReference type="SAM" id="MobiDB-lite"/>
    </source>
</evidence>